<dbReference type="EMBL" id="ATBP01001483">
    <property type="protein sequence ID" value="ETR67246.1"/>
    <property type="molecule type" value="Genomic_DNA"/>
</dbReference>
<dbReference type="PANTHER" id="PTHR23303">
    <property type="entry name" value="CARBOXYPEPTIDASE REGULATORY REGION-CONTAINING"/>
    <property type="match status" value="1"/>
</dbReference>
<dbReference type="Proteomes" id="UP000189670">
    <property type="component" value="Unassembled WGS sequence"/>
</dbReference>
<dbReference type="AlphaFoldDB" id="A0A1V1NXL4"/>
<protein>
    <submittedName>
        <fullName evidence="2">Uncharacterized protein</fullName>
    </submittedName>
</protein>
<evidence type="ECO:0000313" key="2">
    <source>
        <dbReference type="EMBL" id="ETR67246.1"/>
    </source>
</evidence>
<dbReference type="Gene3D" id="2.60.40.1120">
    <property type="entry name" value="Carboxypeptidase-like, regulatory domain"/>
    <property type="match status" value="1"/>
</dbReference>
<gene>
    <name evidence="2" type="ORF">OMM_05236</name>
</gene>
<dbReference type="InterPro" id="IPR008969">
    <property type="entry name" value="CarboxyPept-like_regulatory"/>
</dbReference>
<proteinExistence type="predicted"/>
<evidence type="ECO:0000256" key="1">
    <source>
        <dbReference type="ARBA" id="ARBA00022729"/>
    </source>
</evidence>
<dbReference type="SUPFAM" id="SSF49478">
    <property type="entry name" value="Cna protein B-type domain"/>
    <property type="match status" value="1"/>
</dbReference>
<evidence type="ECO:0000313" key="3">
    <source>
        <dbReference type="Proteomes" id="UP000189670"/>
    </source>
</evidence>
<accession>A0A1V1NXL4</accession>
<keyword evidence="1" id="KW-0732">Signal</keyword>
<comment type="caution">
    <text evidence="2">The sequence shown here is derived from an EMBL/GenBank/DDBJ whole genome shotgun (WGS) entry which is preliminary data.</text>
</comment>
<sequence>MVKDEADNPAINALVEISSDSKSIWKGTQTDQDGRYSIEGLDPALDYVLSASEPGNSVFYYHSNGSVKSTERAERIQLGSGEEKQGYQIQLREGELIAGVIRDSMGRGISGIFVDAYSDFHDSGNSTISVQGGRYNIVGLTAGNDYEVSVIPTARQSYIPEFRSNVSTGSTGVDFILREGFSLQGVVSSQADGKPIKNVLVELLSDQEYFYDRIKTTRFGEYIIEGIPESDDYVIMVTPPENNSGTSFMSQTAYNQLINKNTYFNISLIPAEKIYGYVFNENNERISAVKVSAFSDSQNCFKTTHTDQLGYYELTPVPHAQDYILTATPKESSGFSEIKKYGISSGQQIDFTMNIGGSISGNVSGENGNIEGTHVIISSAILRLSRSIKTDSKGNYKFDSLPGTKNGIVVSDYKVTVNASGYPKAVKYNKTVGDVVDFRLKRDELNVLDGTVNDKNGVLLPVSFSKNVSIYVYDENGRKQLKFVAVPKDGTGAFRISGLTPNTNYKLYFVVGNLEHYESQTYDTSMIADFSFTNYSWTE</sequence>
<organism evidence="2 3">
    <name type="scientific">Candidatus Magnetoglobus multicellularis str. Araruama</name>
    <dbReference type="NCBI Taxonomy" id="890399"/>
    <lineage>
        <taxon>Bacteria</taxon>
        <taxon>Pseudomonadati</taxon>
        <taxon>Thermodesulfobacteriota</taxon>
        <taxon>Desulfobacteria</taxon>
        <taxon>Desulfobacterales</taxon>
        <taxon>Desulfobacteraceae</taxon>
        <taxon>Candidatus Magnetoglobus</taxon>
    </lineage>
</organism>
<name>A0A1V1NXL4_9BACT</name>
<dbReference type="Pfam" id="PF13620">
    <property type="entry name" value="CarboxypepD_reg"/>
    <property type="match status" value="1"/>
</dbReference>
<dbReference type="SUPFAM" id="SSF49464">
    <property type="entry name" value="Carboxypeptidase regulatory domain-like"/>
    <property type="match status" value="2"/>
</dbReference>
<dbReference type="InterPro" id="IPR051417">
    <property type="entry name" value="SDr/BOS_complex"/>
</dbReference>
<reference evidence="3" key="1">
    <citation type="submission" date="2012-11" db="EMBL/GenBank/DDBJ databases">
        <authorList>
            <person name="Lucero-Rivera Y.E."/>
            <person name="Tovar-Ramirez D."/>
        </authorList>
    </citation>
    <scope>NUCLEOTIDE SEQUENCE [LARGE SCALE GENOMIC DNA]</scope>
    <source>
        <strain evidence="3">Araruama</strain>
    </source>
</reference>